<evidence type="ECO:0000313" key="1">
    <source>
        <dbReference type="EMBL" id="NIZ47078.1"/>
    </source>
</evidence>
<name>A0A968GCT6_9SPIO</name>
<comment type="caution">
    <text evidence="1">The sequence shown here is derived from an EMBL/GenBank/DDBJ whole genome shotgun (WGS) entry which is preliminary data.</text>
</comment>
<dbReference type="RefSeq" id="WP_167703503.1">
    <property type="nucleotide sequence ID" value="NZ_CP118168.1"/>
</dbReference>
<dbReference type="AlphaFoldDB" id="A0A968GCT6"/>
<sequence>MKLLYFSFISFLLMLTITSCQRREQSLNLAIYQPLSSTQAMLLEEEFFTTLYQYGFNTVLLSSQYFSKGAIEIAIKRAHQADLAVLLELQNTTALEQDIAHWVIENQVDGFVINTTDSFSESDRRRLRYAIAKNARILEKKKSPWGTSGYLIGRSQQGNEAAFIKATFGEKGNRRALQTFLNTAGQPLLDIALSPQEDAANRLGTYHSLRRLYGSRAQAISLLPTRIASNSTRSPILLDYITSSPQSFIYMGMLAPMDDIFLETHMPSFMRRRVDNPLLQNGATHVLRGFDNLYVDVISHRSQQILRIINFNSTPTIFTLGNNQNIIRGRTLIDITTGEALSFESRSIRIPLEGNSLRLLKVQ</sequence>
<accession>A0A968GCT6</accession>
<dbReference type="EMBL" id="JAATLK010000001">
    <property type="protein sequence ID" value="NIZ47078.1"/>
    <property type="molecule type" value="Genomic_DNA"/>
</dbReference>
<organism evidence="1 2">
    <name type="scientific">Entomospira nematocerorum</name>
    <dbReference type="NCBI Taxonomy" id="2719987"/>
    <lineage>
        <taxon>Bacteria</taxon>
        <taxon>Pseudomonadati</taxon>
        <taxon>Spirochaetota</taxon>
        <taxon>Spirochaetia</taxon>
        <taxon>Spirochaetales</taxon>
        <taxon>Spirochaetaceae</taxon>
        <taxon>Entomospira</taxon>
    </lineage>
</organism>
<evidence type="ECO:0008006" key="3">
    <source>
        <dbReference type="Google" id="ProtNLM"/>
    </source>
</evidence>
<protein>
    <recommendedName>
        <fullName evidence="3">Lipoprotein</fullName>
    </recommendedName>
</protein>
<proteinExistence type="predicted"/>
<dbReference type="PROSITE" id="PS51257">
    <property type="entry name" value="PROKAR_LIPOPROTEIN"/>
    <property type="match status" value="1"/>
</dbReference>
<reference evidence="1" key="1">
    <citation type="submission" date="2020-03" db="EMBL/GenBank/DDBJ databases">
        <title>Spirochaetal bacteria isolated from arthropods constitute a novel genus Entomospira genus novum within the order Spirochaetales.</title>
        <authorList>
            <person name="Grana-Miraglia L."/>
            <person name="Sikutova S."/>
            <person name="Fingerle V."/>
            <person name="Sing A."/>
            <person name="Castillo-Ramirez S."/>
            <person name="Margos G."/>
            <person name="Rudolf I."/>
        </authorList>
    </citation>
    <scope>NUCLEOTIDE SEQUENCE</scope>
    <source>
        <strain evidence="1">BR208</strain>
    </source>
</reference>
<keyword evidence="2" id="KW-1185">Reference proteome</keyword>
<gene>
    <name evidence="1" type="ORF">HCT46_04010</name>
</gene>
<dbReference type="Proteomes" id="UP000752013">
    <property type="component" value="Unassembled WGS sequence"/>
</dbReference>
<evidence type="ECO:0000313" key="2">
    <source>
        <dbReference type="Proteomes" id="UP000752013"/>
    </source>
</evidence>